<dbReference type="Pfam" id="PF00497">
    <property type="entry name" value="SBP_bac_3"/>
    <property type="match status" value="1"/>
</dbReference>
<dbReference type="PANTHER" id="PTHR35936">
    <property type="entry name" value="MEMBRANE-BOUND LYTIC MUREIN TRANSGLYCOSYLASE F"/>
    <property type="match status" value="1"/>
</dbReference>
<feature type="signal peptide" evidence="3">
    <location>
        <begin position="1"/>
        <end position="18"/>
    </location>
</feature>
<dbReference type="RefSeq" id="WP_127698964.1">
    <property type="nucleotide sequence ID" value="NZ_SACS01000009.1"/>
</dbReference>
<dbReference type="PANTHER" id="PTHR35936:SF38">
    <property type="entry name" value="GLUTAMINE-BINDING PERIPLASMIC PROTEIN"/>
    <property type="match status" value="1"/>
</dbReference>
<feature type="domain" description="Solute-binding protein family 3/N-terminal" evidence="4">
    <location>
        <begin position="20"/>
        <end position="240"/>
    </location>
</feature>
<protein>
    <submittedName>
        <fullName evidence="5">Transporter substrate-binding domain-containing protein</fullName>
    </submittedName>
</protein>
<organism evidence="5 6">
    <name type="scientific">Rheinheimera riviphila</name>
    <dbReference type="NCBI Taxonomy" id="1834037"/>
    <lineage>
        <taxon>Bacteria</taxon>
        <taxon>Pseudomonadati</taxon>
        <taxon>Pseudomonadota</taxon>
        <taxon>Gammaproteobacteria</taxon>
        <taxon>Chromatiales</taxon>
        <taxon>Chromatiaceae</taxon>
        <taxon>Rheinheimera</taxon>
    </lineage>
</organism>
<keyword evidence="2 3" id="KW-0732">Signal</keyword>
<evidence type="ECO:0000313" key="5">
    <source>
        <dbReference type="EMBL" id="RVU37526.1"/>
    </source>
</evidence>
<keyword evidence="6" id="KW-1185">Reference proteome</keyword>
<evidence type="ECO:0000256" key="1">
    <source>
        <dbReference type="ARBA" id="ARBA00010333"/>
    </source>
</evidence>
<proteinExistence type="inferred from homology"/>
<dbReference type="OrthoDB" id="9768183at2"/>
<dbReference type="AlphaFoldDB" id="A0A437QSP2"/>
<evidence type="ECO:0000256" key="2">
    <source>
        <dbReference type="ARBA" id="ARBA00022729"/>
    </source>
</evidence>
<evidence type="ECO:0000256" key="3">
    <source>
        <dbReference type="SAM" id="SignalP"/>
    </source>
</evidence>
<dbReference type="Proteomes" id="UP000283077">
    <property type="component" value="Unassembled WGS sequence"/>
</dbReference>
<dbReference type="EMBL" id="SACS01000009">
    <property type="protein sequence ID" value="RVU37526.1"/>
    <property type="molecule type" value="Genomic_DNA"/>
</dbReference>
<dbReference type="Gene3D" id="3.40.190.10">
    <property type="entry name" value="Periplasmic binding protein-like II"/>
    <property type="match status" value="2"/>
</dbReference>
<comment type="caution">
    <text evidence="5">The sequence shown here is derived from an EMBL/GenBank/DDBJ whole genome shotgun (WGS) entry which is preliminary data.</text>
</comment>
<feature type="chain" id="PRO_5019076190" evidence="3">
    <location>
        <begin position="19"/>
        <end position="244"/>
    </location>
</feature>
<evidence type="ECO:0000313" key="6">
    <source>
        <dbReference type="Proteomes" id="UP000283077"/>
    </source>
</evidence>
<comment type="similarity">
    <text evidence="1">Belongs to the bacterial solute-binding protein 3 family.</text>
</comment>
<accession>A0A437QSP2</accession>
<evidence type="ECO:0000259" key="4">
    <source>
        <dbReference type="SMART" id="SM00062"/>
    </source>
</evidence>
<name>A0A437QSP2_9GAMM</name>
<gene>
    <name evidence="5" type="ORF">EOE67_10095</name>
</gene>
<dbReference type="SUPFAM" id="SSF53850">
    <property type="entry name" value="Periplasmic binding protein-like II"/>
    <property type="match status" value="1"/>
</dbReference>
<dbReference type="InterPro" id="IPR001638">
    <property type="entry name" value="Solute-binding_3/MltF_N"/>
</dbReference>
<dbReference type="SMART" id="SM00062">
    <property type="entry name" value="PBPb"/>
    <property type="match status" value="1"/>
</dbReference>
<sequence length="244" mass="28213">MKFWLIIFTLLHFAPLSACVMKVQVNEFPPYSYFQDQAWQGSRVVLSERLAAKLNCQVEYLDAPFGRALKLVEQGELDFIFNLTKTDSRNKTMLFLAPHQLEVLVVGVHKSYPEWLGVNSLAELLHFPGRIALTKGSYLGVAFEKIRFDPRYVEKFIEVADRRAKNELVVKGRAQGVIEEQDYLRYAIENFSNYQNIVITPLMLSKTPVYLALSRKSSLFQRQEEINQAIIELQKADLWPHVIE</sequence>
<reference evidence="5 6" key="1">
    <citation type="submission" date="2019-01" db="EMBL/GenBank/DDBJ databases">
        <authorList>
            <person name="Chen W.-M."/>
        </authorList>
    </citation>
    <scope>NUCLEOTIDE SEQUENCE [LARGE SCALE GENOMIC DNA]</scope>
    <source>
        <strain evidence="5 6">KYPC3</strain>
    </source>
</reference>